<dbReference type="AlphaFoldDB" id="A0A5J4UES2"/>
<dbReference type="EMBL" id="SNRW01017079">
    <property type="protein sequence ID" value="KAA6368714.1"/>
    <property type="molecule type" value="Genomic_DNA"/>
</dbReference>
<feature type="non-terminal residue" evidence="2">
    <location>
        <position position="1"/>
    </location>
</feature>
<feature type="region of interest" description="Disordered" evidence="1">
    <location>
        <begin position="1"/>
        <end position="56"/>
    </location>
</feature>
<feature type="compositionally biased region" description="Low complexity" evidence="1">
    <location>
        <begin position="149"/>
        <end position="171"/>
    </location>
</feature>
<name>A0A5J4UES2_9EUKA</name>
<feature type="compositionally biased region" description="Polar residues" evidence="1">
    <location>
        <begin position="172"/>
        <end position="183"/>
    </location>
</feature>
<evidence type="ECO:0000313" key="3">
    <source>
        <dbReference type="Proteomes" id="UP000324800"/>
    </source>
</evidence>
<accession>A0A5J4UES2</accession>
<feature type="compositionally biased region" description="Basic and acidic residues" evidence="1">
    <location>
        <begin position="120"/>
        <end position="139"/>
    </location>
</feature>
<gene>
    <name evidence="2" type="ORF">EZS28_035757</name>
</gene>
<feature type="region of interest" description="Disordered" evidence="1">
    <location>
        <begin position="120"/>
        <end position="183"/>
    </location>
</feature>
<evidence type="ECO:0000313" key="2">
    <source>
        <dbReference type="EMBL" id="KAA6368714.1"/>
    </source>
</evidence>
<organism evidence="2 3">
    <name type="scientific">Streblomastix strix</name>
    <dbReference type="NCBI Taxonomy" id="222440"/>
    <lineage>
        <taxon>Eukaryota</taxon>
        <taxon>Metamonada</taxon>
        <taxon>Preaxostyla</taxon>
        <taxon>Oxymonadida</taxon>
        <taxon>Streblomastigidae</taxon>
        <taxon>Streblomastix</taxon>
    </lineage>
</organism>
<feature type="compositionally biased region" description="Basic and acidic residues" evidence="1">
    <location>
        <begin position="29"/>
        <end position="39"/>
    </location>
</feature>
<protein>
    <submittedName>
        <fullName evidence="2">Uncharacterized protein</fullName>
    </submittedName>
</protein>
<proteinExistence type="predicted"/>
<evidence type="ECO:0000256" key="1">
    <source>
        <dbReference type="SAM" id="MobiDB-lite"/>
    </source>
</evidence>
<reference evidence="2 3" key="1">
    <citation type="submission" date="2019-03" db="EMBL/GenBank/DDBJ databases">
        <title>Single cell metagenomics reveals metabolic interactions within the superorganism composed of flagellate Streblomastix strix and complex community of Bacteroidetes bacteria on its surface.</title>
        <authorList>
            <person name="Treitli S.C."/>
            <person name="Kolisko M."/>
            <person name="Husnik F."/>
            <person name="Keeling P."/>
            <person name="Hampl V."/>
        </authorList>
    </citation>
    <scope>NUCLEOTIDE SEQUENCE [LARGE SCALE GENOMIC DNA]</scope>
    <source>
        <strain evidence="2">ST1C</strain>
    </source>
</reference>
<feature type="compositionally biased region" description="Basic and acidic residues" evidence="1">
    <location>
        <begin position="46"/>
        <end position="56"/>
    </location>
</feature>
<comment type="caution">
    <text evidence="2">The sequence shown here is derived from an EMBL/GenBank/DDBJ whole genome shotgun (WGS) entry which is preliminary data.</text>
</comment>
<dbReference type="Proteomes" id="UP000324800">
    <property type="component" value="Unassembled WGS sequence"/>
</dbReference>
<sequence>LRRRIRNITTSQKQQDKNSEIDQEDIEIDPYHRATRDQDMTPLTEEANRENNQDQETIRDREIIKVRQKLEWTLTEIKLDLRPGRTERSRPRSVQRKGFQLLRKKLGQLGQRTIILREIQRSVKMQKDPPDDHSDRDSTWTENEVYQNQITTPQPKQPAQQTQRKQQVHVQPKQQASVQIPRQ</sequence>